<evidence type="ECO:0000313" key="1">
    <source>
        <dbReference type="EMBL" id="VBA40679.1"/>
    </source>
</evidence>
<protein>
    <submittedName>
        <fullName evidence="1">Uncharacterized protein</fullName>
    </submittedName>
</protein>
<evidence type="ECO:0000313" key="2">
    <source>
        <dbReference type="Proteomes" id="UP000267289"/>
    </source>
</evidence>
<dbReference type="AlphaFoldDB" id="A0A498Q6S3"/>
<accession>A0A498Q6S3</accession>
<keyword evidence="2" id="KW-1185">Reference proteome</keyword>
<organism evidence="1 2">
    <name type="scientific">Mycobacterium innocens</name>
    <dbReference type="NCBI Taxonomy" id="2341083"/>
    <lineage>
        <taxon>Bacteria</taxon>
        <taxon>Bacillati</taxon>
        <taxon>Actinomycetota</taxon>
        <taxon>Actinomycetes</taxon>
        <taxon>Mycobacteriales</taxon>
        <taxon>Mycobacteriaceae</taxon>
        <taxon>Mycobacterium</taxon>
    </lineage>
</organism>
<dbReference type="Proteomes" id="UP000267289">
    <property type="component" value="Unassembled WGS sequence"/>
</dbReference>
<name>A0A498Q6S3_9MYCO</name>
<sequence length="61" mass="6514">MIVDAGVKSDMRGLVTAGRTVLLERIAGSSQIDHGVARFGVKMGWWSPCDAVALWSLQAVV</sequence>
<dbReference type="EMBL" id="UPHQ01000165">
    <property type="protein sequence ID" value="VBA40679.1"/>
    <property type="molecule type" value="Genomic_DNA"/>
</dbReference>
<proteinExistence type="predicted"/>
<reference evidence="1 2" key="1">
    <citation type="submission" date="2018-09" db="EMBL/GenBank/DDBJ databases">
        <authorList>
            <person name="Tagini F."/>
        </authorList>
    </citation>
    <scope>NUCLEOTIDE SEQUENCE [LARGE SCALE GENOMIC DNA]</scope>
    <source>
        <strain evidence="1 2">MK13</strain>
    </source>
</reference>
<gene>
    <name evidence="1" type="ORF">LAUMK13_03175</name>
</gene>